<dbReference type="Proteomes" id="UP000283509">
    <property type="component" value="Unassembled WGS sequence"/>
</dbReference>
<accession>A0A423TAU9</accession>
<evidence type="ECO:0000313" key="1">
    <source>
        <dbReference type="EMBL" id="ROT73619.1"/>
    </source>
</evidence>
<dbReference type="AlphaFoldDB" id="A0A423TAU9"/>
<proteinExistence type="predicted"/>
<reference evidence="1 2" key="2">
    <citation type="submission" date="2019-01" db="EMBL/GenBank/DDBJ databases">
        <title>The decoding of complex shrimp genome reveals the adaptation for benthos swimmer, frequently molting mechanism and breeding impact on genome.</title>
        <authorList>
            <person name="Sun Y."/>
            <person name="Gao Y."/>
            <person name="Yu Y."/>
        </authorList>
    </citation>
    <scope>NUCLEOTIDE SEQUENCE [LARGE SCALE GENOMIC DNA]</scope>
    <source>
        <tissue evidence="1">Muscle</tissue>
    </source>
</reference>
<comment type="caution">
    <text evidence="1">The sequence shown here is derived from an EMBL/GenBank/DDBJ whole genome shotgun (WGS) entry which is preliminary data.</text>
</comment>
<gene>
    <name evidence="1" type="ORF">C7M84_007945</name>
</gene>
<reference evidence="1 2" key="1">
    <citation type="submission" date="2018-04" db="EMBL/GenBank/DDBJ databases">
        <authorList>
            <person name="Zhang X."/>
            <person name="Yuan J."/>
            <person name="Li F."/>
            <person name="Xiang J."/>
        </authorList>
    </citation>
    <scope>NUCLEOTIDE SEQUENCE [LARGE SCALE GENOMIC DNA]</scope>
    <source>
        <tissue evidence="1">Muscle</tissue>
    </source>
</reference>
<organism evidence="1 2">
    <name type="scientific">Penaeus vannamei</name>
    <name type="common">Whiteleg shrimp</name>
    <name type="synonym">Litopenaeus vannamei</name>
    <dbReference type="NCBI Taxonomy" id="6689"/>
    <lineage>
        <taxon>Eukaryota</taxon>
        <taxon>Metazoa</taxon>
        <taxon>Ecdysozoa</taxon>
        <taxon>Arthropoda</taxon>
        <taxon>Crustacea</taxon>
        <taxon>Multicrustacea</taxon>
        <taxon>Malacostraca</taxon>
        <taxon>Eumalacostraca</taxon>
        <taxon>Eucarida</taxon>
        <taxon>Decapoda</taxon>
        <taxon>Dendrobranchiata</taxon>
        <taxon>Penaeoidea</taxon>
        <taxon>Penaeidae</taxon>
        <taxon>Penaeus</taxon>
    </lineage>
</organism>
<protein>
    <submittedName>
        <fullName evidence="1">Uncharacterized protein</fullName>
    </submittedName>
</protein>
<name>A0A423TAU9_PENVA</name>
<evidence type="ECO:0000313" key="2">
    <source>
        <dbReference type="Proteomes" id="UP000283509"/>
    </source>
</evidence>
<sequence>MERSVHKFLSITSPSLCSFLSFGSLPLFFLPSFSTLPPASLSLSFPSATYSFLPSLPYLRFPPRFPLPLPRRYSYASPLPPLPPLLCPPLFLPSFSTLPPASLSLSFPPTCPYPLPRTLTSLCLLPSSASPPSALPTFPFLTSLFTLTSRYLSLSCPSHCLVRIYPPSASPFLCLPSFCPPYFSFFPILYFSTSPSLSLIPSPQLSASSSSPHLLLCCRPLLACASSPPYFPFLPSLPYLRFPSRSLPLPTCPPSPSPLLPSVLPPSLPPYFSFLPSLSLLSSSLSRFPSPPLFPLSLDVPTCPNFLWPLFVLPLAVPKLSFLPSVSYLYLPGFPLCFPSPPTAVSAPLHLDSYPPSGRFPSSCLPPLAPSLFFLLLPASTFTPASLILSYPSHAMSLLPHPSCHSPSLVPPLLWSASRLLLSFAFTSLHLPPPGFPLDVPSPPRYDLSSLHARPSDLSRPVLTSPFPSSPLPIFFLIPFSYLNLPLTSLLVLSHSHRCRLPSSYSPSLIALFPFPALSPPFCPPYFSFLPSLPYLPLPSRFPSPPTVPPLPRLSLPPSLTRCGVPRELAE</sequence>
<keyword evidence="2" id="KW-1185">Reference proteome</keyword>
<dbReference type="EMBL" id="QCYY01002014">
    <property type="protein sequence ID" value="ROT73619.1"/>
    <property type="molecule type" value="Genomic_DNA"/>
</dbReference>